<dbReference type="PANTHER" id="PTHR32385">
    <property type="entry name" value="MANNOSYL PHOSPHORYLINOSITOL CERAMIDE SYNTHASE"/>
    <property type="match status" value="1"/>
</dbReference>
<dbReference type="GO" id="GO:0000030">
    <property type="term" value="F:mannosyltransferase activity"/>
    <property type="evidence" value="ECO:0007669"/>
    <property type="project" value="TreeGrafter"/>
</dbReference>
<accession>A0A2J7ZMX0</accession>
<name>A0A2J7ZMX0_9CHLO</name>
<keyword evidence="3" id="KW-1185">Reference proteome</keyword>
<dbReference type="InterPro" id="IPR051706">
    <property type="entry name" value="Glycosyltransferase_domain"/>
</dbReference>
<evidence type="ECO:0000313" key="2">
    <source>
        <dbReference type="EMBL" id="PNH01609.1"/>
    </source>
</evidence>
<gene>
    <name evidence="2" type="ORF">TSOC_012488</name>
</gene>
<comment type="caution">
    <text evidence="2">The sequence shown here is derived from an EMBL/GenBank/DDBJ whole genome shotgun (WGS) entry which is preliminary data.</text>
</comment>
<keyword evidence="1" id="KW-1133">Transmembrane helix</keyword>
<reference evidence="2 3" key="1">
    <citation type="journal article" date="2017" name="Mol. Biol. Evol.">
        <title>The 4-celled Tetrabaena socialis nuclear genome reveals the essential components for genetic control of cell number at the origin of multicellularity in the volvocine lineage.</title>
        <authorList>
            <person name="Featherston J."/>
            <person name="Arakaki Y."/>
            <person name="Hanschen E.R."/>
            <person name="Ferris P.J."/>
            <person name="Michod R.E."/>
            <person name="Olson B.J.S.C."/>
            <person name="Nozaki H."/>
            <person name="Durand P.M."/>
        </authorList>
    </citation>
    <scope>NUCLEOTIDE SEQUENCE [LARGE SCALE GENOMIC DNA]</scope>
    <source>
        <strain evidence="2 3">NIES-571</strain>
    </source>
</reference>
<dbReference type="OrthoDB" id="420206at2759"/>
<dbReference type="GO" id="GO:0016020">
    <property type="term" value="C:membrane"/>
    <property type="evidence" value="ECO:0007669"/>
    <property type="project" value="GOC"/>
</dbReference>
<sequence>MTLARSLFFVIVALLVLVAVVSFLVVLSRSTQVESLSAQEVQEVPGVHEVPQVIWTYWDDDADMPGVVQFAIDSWRRCNPDWIINVLTPATLGTYVDATAFRHVDSPQRLSDYLRLNILAEHGGVWSDASVIMTRGLDWLLEYLAESQCTFFGYYLEGFTTDMRYPVLESWFFACTPGNPFVTHWRDAFMLLDTFDSIDEYITWVLLSTDILKIDSPGYLTIHLAAQLAMQHRITDDIRESMCYLKAEDGPYKYIVSQGWESEAAMRNLCARPDEAPPPLVKLRGSERGYVDEGMEALRCLRV</sequence>
<protein>
    <submittedName>
        <fullName evidence="2">Uncharacterized protein</fullName>
    </submittedName>
</protein>
<dbReference type="PANTHER" id="PTHR32385:SF22">
    <property type="entry name" value="MANNOSYL PHOSPHORYLINOSITOL CERAMIDE SYNTHASE SUR1"/>
    <property type="match status" value="1"/>
</dbReference>
<dbReference type="InterPro" id="IPR008441">
    <property type="entry name" value="AfumC-like_glycosyl_Trfase"/>
</dbReference>
<dbReference type="AlphaFoldDB" id="A0A2J7ZMX0"/>
<evidence type="ECO:0000313" key="3">
    <source>
        <dbReference type="Proteomes" id="UP000236333"/>
    </source>
</evidence>
<feature type="transmembrane region" description="Helical" evidence="1">
    <location>
        <begin position="6"/>
        <end position="27"/>
    </location>
</feature>
<evidence type="ECO:0000256" key="1">
    <source>
        <dbReference type="SAM" id="Phobius"/>
    </source>
</evidence>
<dbReference type="Proteomes" id="UP000236333">
    <property type="component" value="Unassembled WGS sequence"/>
</dbReference>
<dbReference type="Pfam" id="PF05704">
    <property type="entry name" value="Caps_synth"/>
    <property type="match status" value="1"/>
</dbReference>
<proteinExistence type="predicted"/>
<organism evidence="2 3">
    <name type="scientific">Tetrabaena socialis</name>
    <dbReference type="NCBI Taxonomy" id="47790"/>
    <lineage>
        <taxon>Eukaryota</taxon>
        <taxon>Viridiplantae</taxon>
        <taxon>Chlorophyta</taxon>
        <taxon>core chlorophytes</taxon>
        <taxon>Chlorophyceae</taxon>
        <taxon>CS clade</taxon>
        <taxon>Chlamydomonadales</taxon>
        <taxon>Tetrabaenaceae</taxon>
        <taxon>Tetrabaena</taxon>
    </lineage>
</organism>
<keyword evidence="1" id="KW-0812">Transmembrane</keyword>
<dbReference type="InterPro" id="IPR029044">
    <property type="entry name" value="Nucleotide-diphossugar_trans"/>
</dbReference>
<dbReference type="Gene3D" id="3.90.550.20">
    <property type="match status" value="1"/>
</dbReference>
<dbReference type="SUPFAM" id="SSF53448">
    <property type="entry name" value="Nucleotide-diphospho-sugar transferases"/>
    <property type="match status" value="1"/>
</dbReference>
<dbReference type="GO" id="GO:0051999">
    <property type="term" value="P:mannosyl-inositol phosphorylceramide biosynthetic process"/>
    <property type="evidence" value="ECO:0007669"/>
    <property type="project" value="TreeGrafter"/>
</dbReference>
<dbReference type="EMBL" id="PGGS01000838">
    <property type="protein sequence ID" value="PNH01609.1"/>
    <property type="molecule type" value="Genomic_DNA"/>
</dbReference>
<keyword evidence="1" id="KW-0472">Membrane</keyword>